<dbReference type="Gene3D" id="3.30.70.1820">
    <property type="entry name" value="L1 transposable element, RRM domain"/>
    <property type="match status" value="1"/>
</dbReference>
<dbReference type="PANTHER" id="PTHR11505">
    <property type="entry name" value="L1 TRANSPOSABLE ELEMENT-RELATED"/>
    <property type="match status" value="1"/>
</dbReference>
<dbReference type="AlphaFoldDB" id="A0AAV1LQB2"/>
<sequence length="306" mass="35315">MSLNNTRTKQNSATRFSNKSHGEMSVDTALKEKGSSPDYVTLRKGVADQNVLDLRSEFHSFQEKIMASMKEFFDKQNNKITKFIEDFEDLKTSIQFINDKYDDLKNQTEEIRSRLFEIEKTYKSSQNKDDLIMEVGNKLDILELNSRQCNIEIVNLPEKGNENLISIIENIADVIKQPINKYDVVAIHRVPHLNPKSGRPKNIIVKFANRMLRDNFLSAARKEKGLTTEKLQMPGTIHKLYFNEHLTLKRKILFREVREAAKKNGFRYTWIKHGSILVRANDTSPVISIRSGEDLSKIKSKNGPVN</sequence>
<comment type="caution">
    <text evidence="4">The sequence shown here is derived from an EMBL/GenBank/DDBJ whole genome shotgun (WGS) entry which is preliminary data.</text>
</comment>
<protein>
    <recommendedName>
        <fullName evidence="3">FP protein C-terminal domain-containing protein</fullName>
    </recommendedName>
</protein>
<name>A0AAV1LQB2_9NEOP</name>
<evidence type="ECO:0000313" key="5">
    <source>
        <dbReference type="Proteomes" id="UP001314205"/>
    </source>
</evidence>
<keyword evidence="5" id="KW-1185">Reference proteome</keyword>
<keyword evidence="1" id="KW-0175">Coiled coil</keyword>
<feature type="domain" description="FP protein C-terminal" evidence="3">
    <location>
        <begin position="247"/>
        <end position="299"/>
    </location>
</feature>
<evidence type="ECO:0000256" key="2">
    <source>
        <dbReference type="SAM" id="MobiDB-lite"/>
    </source>
</evidence>
<accession>A0AAV1LQB2</accession>
<evidence type="ECO:0000256" key="1">
    <source>
        <dbReference type="SAM" id="Coils"/>
    </source>
</evidence>
<gene>
    <name evidence="4" type="ORF">PARMNEM_LOCUS16513</name>
</gene>
<dbReference type="Pfam" id="PF25298">
    <property type="entry name" value="Baculo_FP_2nd"/>
    <property type="match status" value="1"/>
</dbReference>
<evidence type="ECO:0000259" key="3">
    <source>
        <dbReference type="Pfam" id="PF25298"/>
    </source>
</evidence>
<evidence type="ECO:0000313" key="4">
    <source>
        <dbReference type="EMBL" id="CAK1597258.1"/>
    </source>
</evidence>
<feature type="coiled-coil region" evidence="1">
    <location>
        <begin position="87"/>
        <end position="121"/>
    </location>
</feature>
<dbReference type="EMBL" id="CAVLGL010000094">
    <property type="protein sequence ID" value="CAK1597258.1"/>
    <property type="molecule type" value="Genomic_DNA"/>
</dbReference>
<feature type="region of interest" description="Disordered" evidence="2">
    <location>
        <begin position="1"/>
        <end position="29"/>
    </location>
</feature>
<dbReference type="InterPro" id="IPR057251">
    <property type="entry name" value="FP_C"/>
</dbReference>
<feature type="compositionally biased region" description="Basic and acidic residues" evidence="2">
    <location>
        <begin position="20"/>
        <end position="29"/>
    </location>
</feature>
<organism evidence="4 5">
    <name type="scientific">Parnassius mnemosyne</name>
    <name type="common">clouded apollo</name>
    <dbReference type="NCBI Taxonomy" id="213953"/>
    <lineage>
        <taxon>Eukaryota</taxon>
        <taxon>Metazoa</taxon>
        <taxon>Ecdysozoa</taxon>
        <taxon>Arthropoda</taxon>
        <taxon>Hexapoda</taxon>
        <taxon>Insecta</taxon>
        <taxon>Pterygota</taxon>
        <taxon>Neoptera</taxon>
        <taxon>Endopterygota</taxon>
        <taxon>Lepidoptera</taxon>
        <taxon>Glossata</taxon>
        <taxon>Ditrysia</taxon>
        <taxon>Papilionoidea</taxon>
        <taxon>Papilionidae</taxon>
        <taxon>Parnassiinae</taxon>
        <taxon>Parnassini</taxon>
        <taxon>Parnassius</taxon>
        <taxon>Driopa</taxon>
    </lineage>
</organism>
<proteinExistence type="predicted"/>
<dbReference type="Proteomes" id="UP001314205">
    <property type="component" value="Unassembled WGS sequence"/>
</dbReference>
<reference evidence="4 5" key="1">
    <citation type="submission" date="2023-11" db="EMBL/GenBank/DDBJ databases">
        <authorList>
            <person name="Hedman E."/>
            <person name="Englund M."/>
            <person name="Stromberg M."/>
            <person name="Nyberg Akerstrom W."/>
            <person name="Nylinder S."/>
            <person name="Jareborg N."/>
            <person name="Kallberg Y."/>
            <person name="Kronander E."/>
        </authorList>
    </citation>
    <scope>NUCLEOTIDE SEQUENCE [LARGE SCALE GENOMIC DNA]</scope>
</reference>
<dbReference type="InterPro" id="IPR004244">
    <property type="entry name" value="Transposase_22"/>
</dbReference>
<feature type="compositionally biased region" description="Polar residues" evidence="2">
    <location>
        <begin position="1"/>
        <end position="19"/>
    </location>
</feature>